<evidence type="ECO:0000259" key="1">
    <source>
        <dbReference type="PROSITE" id="PS51085"/>
    </source>
</evidence>
<evidence type="ECO:0000313" key="3">
    <source>
        <dbReference type="Proteomes" id="UP001154312"/>
    </source>
</evidence>
<dbReference type="SUPFAM" id="SSF54292">
    <property type="entry name" value="2Fe-2S ferredoxin-like"/>
    <property type="match status" value="1"/>
</dbReference>
<reference evidence="2" key="1">
    <citation type="submission" date="2022-02" db="EMBL/GenBank/DDBJ databases">
        <authorList>
            <person name="Leng L."/>
        </authorList>
    </citation>
    <scope>NUCLEOTIDE SEQUENCE</scope>
    <source>
        <strain evidence="2">JI</strain>
    </source>
</reference>
<dbReference type="InterPro" id="IPR001041">
    <property type="entry name" value="2Fe-2S_ferredoxin-type"/>
</dbReference>
<proteinExistence type="predicted"/>
<accession>A0A9X4H321</accession>
<sequence length="602" mass="64496">MSKGFYEVIFQPEGKTALVQEGSSLLQAARVAGLRLEAPCDGLSKCGKCRLRASGSLNAPEEKELEQLGALADEGIRLACQARVFGPAQVDLLKSKEETFETVTDGQNKGGKINPLIRKLVLPPHKIGEERKTLWETLDLSHAKHISPERLPVFLRALAQEHLTERNYSEAIVRNNILLDLRYRRGKKCLGIALDIGTTSIVAELTDLESGEHLGTCSSLNPQIAFGGDVLTRISYATSQAGGAQILQSEVVKGINKLIESLCGTQKVTCGEIYEIVVAANTTMLHLLLGVNPRSLAIAPYRPVFIDQLEVSPGPLGIKIAPGGVVTLLPSASAFVGSDIVAGLLATDFHHFQKPSLFIDIGTNGEIVALKDGLLAGTSSAAGPALEGMNISHGCRAEGGAIEAVSIFDEGDVHLKTIGNATPIGLCGSGLIDLVGELVRVGVIEPSGRFSKNERIPAALAGRLVEFQGQRAFLVSEDGQVFLTQKDIRQVQLAKGAIATGIALLLKELNLSCQEVQQVLVAGAFGYHLKPASLSAIGLLPAEMRDKIIFVGNTAKEGAKNVLINRDATREVQDICQRIKIKELSFLPEFQDYFVQQLVFPV</sequence>
<dbReference type="Pfam" id="PF17651">
    <property type="entry name" value="Raco_middle"/>
    <property type="match status" value="1"/>
</dbReference>
<protein>
    <submittedName>
        <fullName evidence="2">ASKHA domain-containing protein</fullName>
    </submittedName>
</protein>
<dbReference type="InterPro" id="IPR042259">
    <property type="entry name" value="Raco-like_middle_sf"/>
</dbReference>
<dbReference type="Pfam" id="PF14574">
    <property type="entry name" value="RACo_C_ter"/>
    <property type="match status" value="1"/>
</dbReference>
<dbReference type="Gene3D" id="3.10.20.30">
    <property type="match status" value="1"/>
</dbReference>
<dbReference type="RefSeq" id="WP_277442936.1">
    <property type="nucleotide sequence ID" value="NZ_JAKOAV010000006.1"/>
</dbReference>
<feature type="domain" description="2Fe-2S ferredoxin-type" evidence="1">
    <location>
        <begin position="6"/>
        <end position="96"/>
    </location>
</feature>
<comment type="caution">
    <text evidence="2">The sequence shown here is derived from an EMBL/GenBank/DDBJ whole genome shotgun (WGS) entry which is preliminary data.</text>
</comment>
<dbReference type="Pfam" id="PF00111">
    <property type="entry name" value="Fer2"/>
    <property type="match status" value="1"/>
</dbReference>
<dbReference type="InterPro" id="IPR041414">
    <property type="entry name" value="Raco-like_middle"/>
</dbReference>
<dbReference type="InterPro" id="IPR052911">
    <property type="entry name" value="Corrinoid_activation_enz"/>
</dbReference>
<dbReference type="PANTHER" id="PTHR42895:SF2">
    <property type="entry name" value="IRON-SULFUR CLUSTER PROTEIN"/>
    <property type="match status" value="1"/>
</dbReference>
<gene>
    <name evidence="2" type="ORF">L7E55_04880</name>
</gene>
<dbReference type="CDD" id="cd00207">
    <property type="entry name" value="fer2"/>
    <property type="match status" value="1"/>
</dbReference>
<dbReference type="AlphaFoldDB" id="A0A9X4H321"/>
<dbReference type="InterPro" id="IPR036010">
    <property type="entry name" value="2Fe-2S_ferredoxin-like_sf"/>
</dbReference>
<dbReference type="InterPro" id="IPR027980">
    <property type="entry name" value="RACo_C"/>
</dbReference>
<name>A0A9X4H321_9FIRM</name>
<dbReference type="PROSITE" id="PS51085">
    <property type="entry name" value="2FE2S_FER_2"/>
    <property type="match status" value="1"/>
</dbReference>
<dbReference type="GO" id="GO:0051536">
    <property type="term" value="F:iron-sulfur cluster binding"/>
    <property type="evidence" value="ECO:0007669"/>
    <property type="project" value="InterPro"/>
</dbReference>
<keyword evidence="3" id="KW-1185">Reference proteome</keyword>
<dbReference type="EMBL" id="JAKOAV010000006">
    <property type="protein sequence ID" value="MDF9407698.1"/>
    <property type="molecule type" value="Genomic_DNA"/>
</dbReference>
<evidence type="ECO:0000313" key="2">
    <source>
        <dbReference type="EMBL" id="MDF9407698.1"/>
    </source>
</evidence>
<dbReference type="Proteomes" id="UP001154312">
    <property type="component" value="Unassembled WGS sequence"/>
</dbReference>
<dbReference type="PANTHER" id="PTHR42895">
    <property type="entry name" value="IRON-SULFUR CLUSTER-BINDING PROTEIN-RELATED"/>
    <property type="match status" value="1"/>
</dbReference>
<dbReference type="InterPro" id="IPR012675">
    <property type="entry name" value="Beta-grasp_dom_sf"/>
</dbReference>
<dbReference type="Gene3D" id="3.30.420.480">
    <property type="entry name" value="Domain of unknown function (DUF4445)"/>
    <property type="match status" value="1"/>
</dbReference>
<organism evidence="2 3">
    <name type="scientific">Pelotomaculum isophthalicicum JI</name>
    <dbReference type="NCBI Taxonomy" id="947010"/>
    <lineage>
        <taxon>Bacteria</taxon>
        <taxon>Bacillati</taxon>
        <taxon>Bacillota</taxon>
        <taxon>Clostridia</taxon>
        <taxon>Eubacteriales</taxon>
        <taxon>Desulfotomaculaceae</taxon>
        <taxon>Pelotomaculum</taxon>
    </lineage>
</organism>